<accession>A0A843UM90</accession>
<evidence type="ECO:0000313" key="2">
    <source>
        <dbReference type="Proteomes" id="UP000652761"/>
    </source>
</evidence>
<dbReference type="OrthoDB" id="1923595at2759"/>
<dbReference type="PANTHER" id="PTHR48258:SF3">
    <property type="entry name" value="FK506-BINDING PROTEIN 4-LIKE ISOFORM X1"/>
    <property type="match status" value="1"/>
</dbReference>
<dbReference type="Proteomes" id="UP000652761">
    <property type="component" value="Unassembled WGS sequence"/>
</dbReference>
<keyword evidence="2" id="KW-1185">Reference proteome</keyword>
<comment type="caution">
    <text evidence="1">The sequence shown here is derived from an EMBL/GenBank/DDBJ whole genome shotgun (WGS) entry which is preliminary data.</text>
</comment>
<protein>
    <submittedName>
        <fullName evidence="1">Uncharacterized protein</fullName>
    </submittedName>
</protein>
<name>A0A843UM90_COLES</name>
<proteinExistence type="predicted"/>
<reference evidence="1" key="1">
    <citation type="submission" date="2017-07" db="EMBL/GenBank/DDBJ databases">
        <title>Taro Niue Genome Assembly and Annotation.</title>
        <authorList>
            <person name="Atibalentja N."/>
            <person name="Keating K."/>
            <person name="Fields C.J."/>
        </authorList>
    </citation>
    <scope>NUCLEOTIDE SEQUENCE</scope>
    <source>
        <strain evidence="1">Niue_2</strain>
        <tissue evidence="1">Leaf</tissue>
    </source>
</reference>
<dbReference type="PANTHER" id="PTHR48258">
    <property type="entry name" value="DUF4218 DOMAIN-CONTAINING PROTEIN-RELATED"/>
    <property type="match status" value="1"/>
</dbReference>
<evidence type="ECO:0000313" key="1">
    <source>
        <dbReference type="EMBL" id="MQL84608.1"/>
    </source>
</evidence>
<gene>
    <name evidence="1" type="ORF">Taro_017130</name>
</gene>
<organism evidence="1 2">
    <name type="scientific">Colocasia esculenta</name>
    <name type="common">Wild taro</name>
    <name type="synonym">Arum esculentum</name>
    <dbReference type="NCBI Taxonomy" id="4460"/>
    <lineage>
        <taxon>Eukaryota</taxon>
        <taxon>Viridiplantae</taxon>
        <taxon>Streptophyta</taxon>
        <taxon>Embryophyta</taxon>
        <taxon>Tracheophyta</taxon>
        <taxon>Spermatophyta</taxon>
        <taxon>Magnoliopsida</taxon>
        <taxon>Liliopsida</taxon>
        <taxon>Araceae</taxon>
        <taxon>Aroideae</taxon>
        <taxon>Colocasieae</taxon>
        <taxon>Colocasia</taxon>
    </lineage>
</organism>
<dbReference type="EMBL" id="NMUH01000774">
    <property type="protein sequence ID" value="MQL84608.1"/>
    <property type="molecule type" value="Genomic_DNA"/>
</dbReference>
<sequence>MPCEIFDLKGATAIEVEQDFITDSRVQEISYGPSKIVRVYPGYIVNRYRFHTRDGQNKSTINNNVYVKGSAYNENEVEYYGILEEVIEL</sequence>
<dbReference type="AlphaFoldDB" id="A0A843UM90"/>